<evidence type="ECO:0000256" key="2">
    <source>
        <dbReference type="ARBA" id="ARBA00022737"/>
    </source>
</evidence>
<comment type="caution">
    <text evidence="7">The sequence shown here is derived from an EMBL/GenBank/DDBJ whole genome shotgun (WGS) entry which is preliminary data.</text>
</comment>
<dbReference type="InterPro" id="IPR036047">
    <property type="entry name" value="F-box-like_dom_sf"/>
</dbReference>
<evidence type="ECO:0000256" key="3">
    <source>
        <dbReference type="ARBA" id="ARBA00022786"/>
    </source>
</evidence>
<dbReference type="FunFam" id="3.80.10.10:FF:000251">
    <property type="entry name" value="Ubiquitin ligase complex F-box protein GRR1"/>
    <property type="match status" value="1"/>
</dbReference>
<proteinExistence type="predicted"/>
<dbReference type="GO" id="GO:0016874">
    <property type="term" value="F:ligase activity"/>
    <property type="evidence" value="ECO:0007669"/>
    <property type="project" value="UniProtKB-KW"/>
</dbReference>
<feature type="domain" description="F-box/LRR-repeat protein 15-like leucin rich repeat" evidence="6">
    <location>
        <begin position="249"/>
        <end position="483"/>
    </location>
</feature>
<dbReference type="PANTHER" id="PTHR13382">
    <property type="entry name" value="MITOCHONDRIAL ATP SYNTHASE COUPLING FACTOR B"/>
    <property type="match status" value="1"/>
</dbReference>
<dbReference type="Gene3D" id="3.80.10.10">
    <property type="entry name" value="Ribonuclease Inhibitor"/>
    <property type="match status" value="3"/>
</dbReference>
<keyword evidence="8" id="KW-1185">Reference proteome</keyword>
<reference evidence="7 8" key="1">
    <citation type="submission" date="2018-08" db="EMBL/GenBank/DDBJ databases">
        <title>Draft genome of the lignicolous fungus Coniochaeta pulveracea.</title>
        <authorList>
            <person name="Borstlap C.J."/>
            <person name="De Witt R.N."/>
            <person name="Botha A."/>
            <person name="Volschenk H."/>
        </authorList>
    </citation>
    <scope>NUCLEOTIDE SEQUENCE [LARGE SCALE GENOMIC DNA]</scope>
    <source>
        <strain evidence="7 8">CAB683</strain>
    </source>
</reference>
<evidence type="ECO:0000313" key="8">
    <source>
        <dbReference type="Proteomes" id="UP000275385"/>
    </source>
</evidence>
<evidence type="ECO:0000256" key="1">
    <source>
        <dbReference type="ARBA" id="ARBA00022614"/>
    </source>
</evidence>
<evidence type="ECO:0000259" key="5">
    <source>
        <dbReference type="Pfam" id="PF12937"/>
    </source>
</evidence>
<dbReference type="InterPro" id="IPR057207">
    <property type="entry name" value="FBXL15_LRR"/>
</dbReference>
<dbReference type="Gene3D" id="1.20.1280.50">
    <property type="match status" value="1"/>
</dbReference>
<dbReference type="Pfam" id="PF12937">
    <property type="entry name" value="F-box-like"/>
    <property type="match status" value="1"/>
</dbReference>
<feature type="compositionally biased region" description="Low complexity" evidence="4">
    <location>
        <begin position="48"/>
        <end position="57"/>
    </location>
</feature>
<evidence type="ECO:0000256" key="4">
    <source>
        <dbReference type="SAM" id="MobiDB-lite"/>
    </source>
</evidence>
<keyword evidence="3" id="KW-0833">Ubl conjugation pathway</keyword>
<dbReference type="GO" id="GO:0005737">
    <property type="term" value="C:cytoplasm"/>
    <property type="evidence" value="ECO:0007669"/>
    <property type="project" value="TreeGrafter"/>
</dbReference>
<name>A0A420Y827_9PEZI</name>
<organism evidence="7 8">
    <name type="scientific">Coniochaeta pulveracea</name>
    <dbReference type="NCBI Taxonomy" id="177199"/>
    <lineage>
        <taxon>Eukaryota</taxon>
        <taxon>Fungi</taxon>
        <taxon>Dikarya</taxon>
        <taxon>Ascomycota</taxon>
        <taxon>Pezizomycotina</taxon>
        <taxon>Sordariomycetes</taxon>
        <taxon>Sordariomycetidae</taxon>
        <taxon>Coniochaetales</taxon>
        <taxon>Coniochaetaceae</taxon>
        <taxon>Coniochaeta</taxon>
    </lineage>
</organism>
<dbReference type="GO" id="GO:0019005">
    <property type="term" value="C:SCF ubiquitin ligase complex"/>
    <property type="evidence" value="ECO:0007669"/>
    <property type="project" value="UniProtKB-ARBA"/>
</dbReference>
<feature type="region of interest" description="Disordered" evidence="4">
    <location>
        <begin position="1"/>
        <end position="91"/>
    </location>
</feature>
<dbReference type="PANTHER" id="PTHR13382:SF67">
    <property type="entry name" value="SCF E3 UBIQUITIN LIGASE COMPLEX F-BOX PROTEIN POF2"/>
    <property type="match status" value="1"/>
</dbReference>
<feature type="domain" description="F-box" evidence="5">
    <location>
        <begin position="116"/>
        <end position="159"/>
    </location>
</feature>
<dbReference type="SUPFAM" id="SSF81383">
    <property type="entry name" value="F-box domain"/>
    <property type="match status" value="1"/>
</dbReference>
<sequence>MRFCPRRTSSIRVDHSPSPSPNAMASLTPTSLDNMAGQQRGWRRRGRAATIGATGEAADARNPSDSRSTSSTSSPAPLDNEESDFFAAGNDSQSSLGVPNLQDMQVADDECLPPVNRLPNEILIAIFSKLSQSSDILHVMLTCKRWARNSVDVLWHRPACTNWHKHASICQTLGVERPYFVYRDFIRRLNLAALADKVNDGSVMPLAVCTRVERLTLTNCKGLTDSGLIALVENSHHLSALDISGDEQITEASIYAIADNCPRLQGLNISSCTKIAPESMVQLAKSCKYIKRLKLNDCQQMTDEAVLAFAEYCPNILEIDLHQCRLIQNEPVTALLTKGRALRELRLANCELVDDGAFLSLPRNKTFEHLRILDLTSCARLTDQAVDKIIDAAPRLRNLVLAKCRNITDAAVFAIARLGKNLHYVHLGHCIHITDDAVKRLVAQCNRIRYIDLGCCSHLTDDSVTKLATLPKLKRIGLVKCNAITDESVYALAKANLRLRARRDEHGNPIPGAEHYSSSHSSLERVHLSYCTSLTVKSIIRLLNSCPRLTHLSLTGVSAFLRDDLEQFSRDAPPEFTDHQRNMFCVFSGQGVMGLRKYLNNERDLADLHDSSGRVVFRQPHQGVHFPGLLPNGPAPPQGGPGVADANFDDGEPDVIDDDDGLEDGSEMAVDAQPLLGPGPPPAASGANLGAPPVPPPPPQIPFPPVAHHPQDDSNTTPGDGHLPEPAVDLSTRWPRTVAVDADDGTIPMDMNHVGSSATGASAAPLNPQGPHSGSFDGAQAASGAGSLTTGNGPSTASVPGQQLPMSAPGQGHQDLGRNERR</sequence>
<keyword evidence="2" id="KW-0677">Repeat</keyword>
<gene>
    <name evidence="7" type="primary">GRR1</name>
    <name evidence="7" type="ORF">DL546_005967</name>
</gene>
<feature type="compositionally biased region" description="Polar residues" evidence="4">
    <location>
        <begin position="786"/>
        <end position="805"/>
    </location>
</feature>
<dbReference type="STRING" id="177199.A0A420Y827"/>
<dbReference type="InterPro" id="IPR050648">
    <property type="entry name" value="F-box_LRR-repeat"/>
</dbReference>
<feature type="compositionally biased region" description="Polar residues" evidence="4">
    <location>
        <begin position="21"/>
        <end position="33"/>
    </location>
</feature>
<dbReference type="InterPro" id="IPR032675">
    <property type="entry name" value="LRR_dom_sf"/>
</dbReference>
<dbReference type="Proteomes" id="UP000275385">
    <property type="component" value="Unassembled WGS sequence"/>
</dbReference>
<accession>A0A420Y827</accession>
<dbReference type="OrthoDB" id="10257471at2759"/>
<dbReference type="EMBL" id="QVQW01000035">
    <property type="protein sequence ID" value="RKU44054.1"/>
    <property type="molecule type" value="Genomic_DNA"/>
</dbReference>
<dbReference type="Pfam" id="PF25372">
    <property type="entry name" value="DUF7885"/>
    <property type="match status" value="1"/>
</dbReference>
<keyword evidence="1" id="KW-0433">Leucine-rich repeat</keyword>
<dbReference type="AlphaFoldDB" id="A0A420Y827"/>
<keyword evidence="7" id="KW-0436">Ligase</keyword>
<feature type="compositionally biased region" description="Pro residues" evidence="4">
    <location>
        <begin position="692"/>
        <end position="707"/>
    </location>
</feature>
<protein>
    <submittedName>
        <fullName evidence="7">SCF ubiquitin ligase complex subunit</fullName>
    </submittedName>
</protein>
<dbReference type="SMART" id="SM00367">
    <property type="entry name" value="LRR_CC"/>
    <property type="match status" value="12"/>
</dbReference>
<feature type="region of interest" description="Disordered" evidence="4">
    <location>
        <begin position="623"/>
        <end position="822"/>
    </location>
</feature>
<feature type="compositionally biased region" description="Acidic residues" evidence="4">
    <location>
        <begin position="647"/>
        <end position="666"/>
    </location>
</feature>
<dbReference type="SUPFAM" id="SSF52047">
    <property type="entry name" value="RNI-like"/>
    <property type="match status" value="1"/>
</dbReference>
<evidence type="ECO:0000259" key="6">
    <source>
        <dbReference type="Pfam" id="PF25372"/>
    </source>
</evidence>
<evidence type="ECO:0000313" key="7">
    <source>
        <dbReference type="EMBL" id="RKU44054.1"/>
    </source>
</evidence>
<dbReference type="InterPro" id="IPR001810">
    <property type="entry name" value="F-box_dom"/>
</dbReference>
<dbReference type="InterPro" id="IPR006553">
    <property type="entry name" value="Leu-rich_rpt_Cys-con_subtyp"/>
</dbReference>
<feature type="compositionally biased region" description="Low complexity" evidence="4">
    <location>
        <begin position="65"/>
        <end position="74"/>
    </location>
</feature>